<accession>A0AAV5NQ99</accession>
<keyword evidence="3" id="KW-1185">Reference proteome</keyword>
<reference evidence="3" key="1">
    <citation type="journal article" date="2019" name="Int. J. Syst. Evol. Microbiol.">
        <title>The Global Catalogue of Microorganisms (GCM) 10K type strain sequencing project: providing services to taxonomists for standard genome sequencing and annotation.</title>
        <authorList>
            <consortium name="The Broad Institute Genomics Platform"/>
            <consortium name="The Broad Institute Genome Sequencing Center for Infectious Disease"/>
            <person name="Wu L."/>
            <person name="Ma J."/>
        </authorList>
    </citation>
    <scope>NUCLEOTIDE SEQUENCE [LARGE SCALE GENOMIC DNA]</scope>
    <source>
        <strain evidence="3">NBRC 15640</strain>
    </source>
</reference>
<feature type="domain" description="VOC" evidence="1">
    <location>
        <begin position="2"/>
        <end position="122"/>
    </location>
</feature>
<protein>
    <submittedName>
        <fullName evidence="2">Lactoylglutathione lyase</fullName>
    </submittedName>
</protein>
<evidence type="ECO:0000259" key="1">
    <source>
        <dbReference type="PROSITE" id="PS51819"/>
    </source>
</evidence>
<comment type="caution">
    <text evidence="2">The sequence shown here is derived from an EMBL/GenBank/DDBJ whole genome shotgun (WGS) entry which is preliminary data.</text>
</comment>
<dbReference type="Gene3D" id="3.10.180.10">
    <property type="entry name" value="2,3-Dihydroxybiphenyl 1,2-Dioxygenase, domain 1"/>
    <property type="match status" value="1"/>
</dbReference>
<dbReference type="SUPFAM" id="SSF54593">
    <property type="entry name" value="Glyoxalase/Bleomycin resistance protein/Dihydroxybiphenyl dioxygenase"/>
    <property type="match status" value="1"/>
</dbReference>
<dbReference type="PANTHER" id="PTHR35006:SF2">
    <property type="entry name" value="GLYOXALASE FAMILY PROTEIN (AFU_ORTHOLOGUE AFUA_5G14830)"/>
    <property type="match status" value="1"/>
</dbReference>
<dbReference type="InterPro" id="IPR029068">
    <property type="entry name" value="Glyas_Bleomycin-R_OHBP_Dase"/>
</dbReference>
<dbReference type="CDD" id="cd07262">
    <property type="entry name" value="VOC_like"/>
    <property type="match status" value="1"/>
</dbReference>
<sequence>MIINHVSVGASNVEKSAAFYDKVLATLGISRSHTIEGEAISYGTNFEFWVGCICGKHSISGTGTHIAFNAPTEESVKAFHAVAIENGGLCAGEPGPRPEYGDAYYAAYVHDLDGNKIEAVCT</sequence>
<organism evidence="2 3">
    <name type="scientific">Vibrio penaeicida</name>
    <dbReference type="NCBI Taxonomy" id="104609"/>
    <lineage>
        <taxon>Bacteria</taxon>
        <taxon>Pseudomonadati</taxon>
        <taxon>Pseudomonadota</taxon>
        <taxon>Gammaproteobacteria</taxon>
        <taxon>Vibrionales</taxon>
        <taxon>Vibrionaceae</taxon>
        <taxon>Vibrio</taxon>
    </lineage>
</organism>
<dbReference type="PANTHER" id="PTHR35006">
    <property type="entry name" value="GLYOXALASE FAMILY PROTEIN (AFU_ORTHOLOGUE AFUA_5G14830)"/>
    <property type="match status" value="1"/>
</dbReference>
<dbReference type="InterPro" id="IPR004360">
    <property type="entry name" value="Glyas_Fos-R_dOase_dom"/>
</dbReference>
<dbReference type="PROSITE" id="PS51819">
    <property type="entry name" value="VOC"/>
    <property type="match status" value="1"/>
</dbReference>
<name>A0AAV5NQ99_9VIBR</name>
<dbReference type="EMBL" id="BSNX01000021">
    <property type="protein sequence ID" value="GLQ72851.1"/>
    <property type="molecule type" value="Genomic_DNA"/>
</dbReference>
<proteinExistence type="predicted"/>
<dbReference type="Proteomes" id="UP001156690">
    <property type="component" value="Unassembled WGS sequence"/>
</dbReference>
<dbReference type="RefSeq" id="WP_126606018.1">
    <property type="nucleotide sequence ID" value="NZ_AP025144.1"/>
</dbReference>
<evidence type="ECO:0000313" key="2">
    <source>
        <dbReference type="EMBL" id="GLQ72851.1"/>
    </source>
</evidence>
<dbReference type="InterPro" id="IPR037523">
    <property type="entry name" value="VOC_core"/>
</dbReference>
<dbReference type="Pfam" id="PF00903">
    <property type="entry name" value="Glyoxalase"/>
    <property type="match status" value="1"/>
</dbReference>
<gene>
    <name evidence="2" type="ORF">GCM10007932_22110</name>
</gene>
<dbReference type="GO" id="GO:0016829">
    <property type="term" value="F:lyase activity"/>
    <property type="evidence" value="ECO:0007669"/>
    <property type="project" value="UniProtKB-KW"/>
</dbReference>
<evidence type="ECO:0000313" key="3">
    <source>
        <dbReference type="Proteomes" id="UP001156690"/>
    </source>
</evidence>
<dbReference type="AlphaFoldDB" id="A0AAV5NQ99"/>
<keyword evidence="2" id="KW-0456">Lyase</keyword>